<dbReference type="Proteomes" id="UP000460287">
    <property type="component" value="Unassembled WGS sequence"/>
</dbReference>
<feature type="domain" description="Acyltransferase 3" evidence="2">
    <location>
        <begin position="5"/>
        <end position="352"/>
    </location>
</feature>
<proteinExistence type="predicted"/>
<dbReference type="PANTHER" id="PTHR36927">
    <property type="entry name" value="BLR4337 PROTEIN"/>
    <property type="match status" value="1"/>
</dbReference>
<sequence length="364" mass="42044">MKRRIYYLDKIKVLLCVLVICLHTAVAYGASGSWFYNEKNNNLVECAVLTMFAAICQSFFMGLFFFISAYFTPSSYDKKGCKKFFLDKLKRLGIPLLIFYFFINSLIMYLVSYFQNGYKISFLKYWCNLNSFGQGPLWFVQALILFNIGYIIVRKLKKSTIKINKVTDIIIMKLIIIIAVVSFIVRIIIPIGKEFCGMQFGYFSQYIVLFICGCIAYNNNLLDTISKKLVNKWFIIALISIPLMPVILYFGGAIDNIQVFFGSLSWQSLAYCIWEPVMCMGISLKLITLYRDKYDYKSTITSRLAKCTYPIFIIHAPINVAIECLLMNVKIDLFIKFIITASCTFVIAFVLSEGYYMVKEKILK</sequence>
<dbReference type="AlphaFoldDB" id="A0A7X2T1B0"/>
<feature type="transmembrane region" description="Helical" evidence="1">
    <location>
        <begin position="135"/>
        <end position="153"/>
    </location>
</feature>
<keyword evidence="1" id="KW-0812">Transmembrane</keyword>
<evidence type="ECO:0000313" key="4">
    <source>
        <dbReference type="Proteomes" id="UP000460287"/>
    </source>
</evidence>
<dbReference type="EMBL" id="VULX01000006">
    <property type="protein sequence ID" value="MSR91050.1"/>
    <property type="molecule type" value="Genomic_DNA"/>
</dbReference>
<dbReference type="RefSeq" id="WP_154530931.1">
    <property type="nucleotide sequence ID" value="NZ_VULX01000006.1"/>
</dbReference>
<feature type="transmembrane region" description="Helical" evidence="1">
    <location>
        <begin position="51"/>
        <end position="71"/>
    </location>
</feature>
<feature type="transmembrane region" description="Helical" evidence="1">
    <location>
        <begin position="174"/>
        <end position="191"/>
    </location>
</feature>
<feature type="transmembrane region" description="Helical" evidence="1">
    <location>
        <begin position="92"/>
        <end position="115"/>
    </location>
</feature>
<comment type="caution">
    <text evidence="3">The sequence shown here is derived from an EMBL/GenBank/DDBJ whole genome shotgun (WGS) entry which is preliminary data.</text>
</comment>
<reference evidence="3 4" key="1">
    <citation type="submission" date="2019-08" db="EMBL/GenBank/DDBJ databases">
        <title>In-depth cultivation of the pig gut microbiome towards novel bacterial diversity and tailored functional studies.</title>
        <authorList>
            <person name="Wylensek D."/>
            <person name="Hitch T.C.A."/>
            <person name="Clavel T."/>
        </authorList>
    </citation>
    <scope>NUCLEOTIDE SEQUENCE [LARGE SCALE GENOMIC DNA]</scope>
    <source>
        <strain evidence="3 4">WCA-383-APC-5B</strain>
    </source>
</reference>
<feature type="transmembrane region" description="Helical" evidence="1">
    <location>
        <begin position="203"/>
        <end position="221"/>
    </location>
</feature>
<keyword evidence="1" id="KW-1133">Transmembrane helix</keyword>
<keyword evidence="1" id="KW-0472">Membrane</keyword>
<evidence type="ECO:0000256" key="1">
    <source>
        <dbReference type="SAM" id="Phobius"/>
    </source>
</evidence>
<organism evidence="3 4">
    <name type="scientific">Inconstantimicrobium porci</name>
    <dbReference type="NCBI Taxonomy" id="2652291"/>
    <lineage>
        <taxon>Bacteria</taxon>
        <taxon>Bacillati</taxon>
        <taxon>Bacillota</taxon>
        <taxon>Clostridia</taxon>
        <taxon>Eubacteriales</taxon>
        <taxon>Clostridiaceae</taxon>
        <taxon>Inconstantimicrobium</taxon>
    </lineage>
</organism>
<feature type="transmembrane region" description="Helical" evidence="1">
    <location>
        <begin position="308"/>
        <end position="328"/>
    </location>
</feature>
<dbReference type="GO" id="GO:0016747">
    <property type="term" value="F:acyltransferase activity, transferring groups other than amino-acyl groups"/>
    <property type="evidence" value="ECO:0007669"/>
    <property type="project" value="InterPro"/>
</dbReference>
<feature type="transmembrane region" description="Helical" evidence="1">
    <location>
        <begin position="334"/>
        <end position="358"/>
    </location>
</feature>
<keyword evidence="3" id="KW-0012">Acyltransferase</keyword>
<gene>
    <name evidence="3" type="ORF">FYJ33_06420</name>
</gene>
<name>A0A7X2T1B0_9CLOT</name>
<dbReference type="PANTHER" id="PTHR36927:SF4">
    <property type="entry name" value="BLR5718 PROTEIN"/>
    <property type="match status" value="1"/>
</dbReference>
<evidence type="ECO:0000259" key="2">
    <source>
        <dbReference type="Pfam" id="PF01757"/>
    </source>
</evidence>
<feature type="transmembrane region" description="Helical" evidence="1">
    <location>
        <begin position="266"/>
        <end position="287"/>
    </location>
</feature>
<keyword evidence="4" id="KW-1185">Reference proteome</keyword>
<dbReference type="InterPro" id="IPR002656">
    <property type="entry name" value="Acyl_transf_3_dom"/>
</dbReference>
<dbReference type="InterPro" id="IPR050623">
    <property type="entry name" value="Glucan_succinyl_AcylTrfase"/>
</dbReference>
<accession>A0A7X2T1B0</accession>
<evidence type="ECO:0000313" key="3">
    <source>
        <dbReference type="EMBL" id="MSR91050.1"/>
    </source>
</evidence>
<keyword evidence="3" id="KW-0808">Transferase</keyword>
<feature type="transmembrane region" description="Helical" evidence="1">
    <location>
        <begin position="233"/>
        <end position="254"/>
    </location>
</feature>
<dbReference type="Pfam" id="PF01757">
    <property type="entry name" value="Acyl_transf_3"/>
    <property type="match status" value="1"/>
</dbReference>
<protein>
    <submittedName>
        <fullName evidence="3">Acyltransferase</fullName>
    </submittedName>
</protein>